<keyword evidence="2" id="KW-1185">Reference proteome</keyword>
<dbReference type="EMBL" id="BAEQ01000007">
    <property type="protein sequence ID" value="GAC27162.1"/>
    <property type="molecule type" value="Genomic_DNA"/>
</dbReference>
<dbReference type="GO" id="GO:0008713">
    <property type="term" value="F:ADP-heptose-lipopolysaccharide heptosyltransferase activity"/>
    <property type="evidence" value="ECO:0007669"/>
    <property type="project" value="TreeGrafter"/>
</dbReference>
<gene>
    <name evidence="1" type="ORF">GPAL_0281</name>
</gene>
<protein>
    <submittedName>
        <fullName evidence="1">Uncharacterized protein</fullName>
    </submittedName>
</protein>
<organism evidence="1 2">
    <name type="scientific">Brumicola pallidula DSM 14239 = ACAM 615</name>
    <dbReference type="NCBI Taxonomy" id="1121922"/>
    <lineage>
        <taxon>Bacteria</taxon>
        <taxon>Pseudomonadati</taxon>
        <taxon>Pseudomonadota</taxon>
        <taxon>Gammaproteobacteria</taxon>
        <taxon>Alteromonadales</taxon>
        <taxon>Alteromonadaceae</taxon>
        <taxon>Brumicola</taxon>
    </lineage>
</organism>
<dbReference type="Proteomes" id="UP000006251">
    <property type="component" value="Unassembled WGS sequence"/>
</dbReference>
<dbReference type="Gene3D" id="3.40.50.2000">
    <property type="entry name" value="Glycogen Phosphorylase B"/>
    <property type="match status" value="2"/>
</dbReference>
<proteinExistence type="predicted"/>
<reference evidence="2" key="1">
    <citation type="journal article" date="2014" name="Environ. Microbiol.">
        <title>Comparative genomics of the marine bacterial genus Glaciecola reveals the high degree of genomic diversity and genomic characteristic for cold adaptation.</title>
        <authorList>
            <person name="Qin Q.L."/>
            <person name="Xie B.B."/>
            <person name="Yu Y."/>
            <person name="Shu Y.L."/>
            <person name="Rong J.C."/>
            <person name="Zhang Y.J."/>
            <person name="Zhao D.L."/>
            <person name="Chen X.L."/>
            <person name="Zhang X.Y."/>
            <person name="Chen B."/>
            <person name="Zhou B.C."/>
            <person name="Zhang Y.Z."/>
        </authorList>
    </citation>
    <scope>NUCLEOTIDE SEQUENCE [LARGE SCALE GENOMIC DNA]</scope>
    <source>
        <strain evidence="2">ACAM 615</strain>
    </source>
</reference>
<dbReference type="SUPFAM" id="SSF53756">
    <property type="entry name" value="UDP-Glycosyltransferase/glycogen phosphorylase"/>
    <property type="match status" value="1"/>
</dbReference>
<dbReference type="PANTHER" id="PTHR30160:SF1">
    <property type="entry name" value="LIPOPOLYSACCHARIDE 1,2-N-ACETYLGLUCOSAMINETRANSFERASE-RELATED"/>
    <property type="match status" value="1"/>
</dbReference>
<dbReference type="GO" id="GO:0005829">
    <property type="term" value="C:cytosol"/>
    <property type="evidence" value="ECO:0007669"/>
    <property type="project" value="TreeGrafter"/>
</dbReference>
<evidence type="ECO:0000313" key="2">
    <source>
        <dbReference type="Proteomes" id="UP000006251"/>
    </source>
</evidence>
<dbReference type="PANTHER" id="PTHR30160">
    <property type="entry name" value="TETRAACYLDISACCHARIDE 4'-KINASE-RELATED"/>
    <property type="match status" value="1"/>
</dbReference>
<dbReference type="InterPro" id="IPR051199">
    <property type="entry name" value="LPS_LOS_Heptosyltrfase"/>
</dbReference>
<dbReference type="RefSeq" id="WP_006008481.1">
    <property type="nucleotide sequence ID" value="NZ_AUAV01000022.1"/>
</dbReference>
<accession>K6Z9V8</accession>
<sequence>MLVTNEADSRKEKILLIRMLGLGDVTCIGVPSVRHIKRKHPGAEVHFLTYAAGFEVMALAEPQVKTFGLKKGEWPEDIIKAMEVFLGLAEIIVGEAYSKIINLDTWFMPSFLSRFLKDAGEPVEGNYIGMSIAELITQFQNQTLPASFVNDPSQYLQSTWFSMMRWHTTWWQSDYLPERGYPEFYLRTCCGWQDIDLDMQIQITQDKQIAKKGKHKKVIALATQARTAERSYTLTEQLEKALEEAGFEVWSKFDGTQSMRQTLAMLKSSDLLISVPSAPQWLAMAVGCPVMIISGNVDPRTLMPDYATDMSDQPAEVQSLIEGVQSIFDGSVDASNENSF</sequence>
<dbReference type="STRING" id="1121922.GCA_000428905_03425"/>
<dbReference type="GO" id="GO:0009244">
    <property type="term" value="P:lipopolysaccharide core region biosynthetic process"/>
    <property type="evidence" value="ECO:0007669"/>
    <property type="project" value="TreeGrafter"/>
</dbReference>
<name>K6Z9V8_9ALTE</name>
<evidence type="ECO:0000313" key="1">
    <source>
        <dbReference type="EMBL" id="GAC27162.1"/>
    </source>
</evidence>
<comment type="caution">
    <text evidence="1">The sequence shown here is derived from an EMBL/GenBank/DDBJ whole genome shotgun (WGS) entry which is preliminary data.</text>
</comment>
<dbReference type="AlphaFoldDB" id="K6Z9V8"/>